<keyword evidence="7" id="KW-0408">Iron</keyword>
<gene>
    <name evidence="9" type="ORF">MNB_SUP05-SYMBIONT-7-513</name>
</gene>
<dbReference type="SUPFAM" id="SSF46626">
    <property type="entry name" value="Cytochrome c"/>
    <property type="match status" value="2"/>
</dbReference>
<dbReference type="InterPro" id="IPR026259">
    <property type="entry name" value="MauG/Cytc_peroxidase"/>
</dbReference>
<keyword evidence="3" id="KW-0479">Metal-binding</keyword>
<evidence type="ECO:0000256" key="5">
    <source>
        <dbReference type="ARBA" id="ARBA00022764"/>
    </source>
</evidence>
<dbReference type="Pfam" id="PF03150">
    <property type="entry name" value="CCP_MauG"/>
    <property type="match status" value="1"/>
</dbReference>
<evidence type="ECO:0000259" key="8">
    <source>
        <dbReference type="PROSITE" id="PS51007"/>
    </source>
</evidence>
<dbReference type="InterPro" id="IPR009056">
    <property type="entry name" value="Cyt_c-like_dom"/>
</dbReference>
<keyword evidence="6 9" id="KW-0560">Oxidoreductase</keyword>
<evidence type="ECO:0000256" key="7">
    <source>
        <dbReference type="ARBA" id="ARBA00023004"/>
    </source>
</evidence>
<dbReference type="GO" id="GO:0009055">
    <property type="term" value="F:electron transfer activity"/>
    <property type="evidence" value="ECO:0007669"/>
    <property type="project" value="InterPro"/>
</dbReference>
<sequence>MKTLLLPLILLLSACGTEQDTSAKKQLLGQQLFFDPILSNNQTQSCSTCHNPGFGFIDNRDNGVGSAVSMGDNGKSLGDRNTPSAGYASFSPEFHFNKKNQEWVGGQFLDGREKDLKGQAGGPPLNPIEMNMPSKKTLVERFKNKNAYAVQFKQIYGNDIFINTEKAYAAMADSIAEFEKTKVFAPFDSKYDRYLAGKYELNDLEDLGRSLFFSNNNTNCTTCHQLKKRTDSKGETFSNYEYHNIGVPINTAVRAKNGISEIDHGLLNNPQIKNLKHDGKFKTPSLRNVAITAPYMHNGVFKKLSTVIEFYDKYINKNRTINPETKQPWAIAEAPKTINFDTLKKGKKLSNKKIKALVAFLKTLTDKRYEHLLKNPNSKI</sequence>
<reference evidence="9" key="1">
    <citation type="submission" date="2016-10" db="EMBL/GenBank/DDBJ databases">
        <authorList>
            <person name="de Groot N.N."/>
        </authorList>
    </citation>
    <scope>NUCLEOTIDE SEQUENCE</scope>
</reference>
<accession>A0A1W1E205</accession>
<dbReference type="GO" id="GO:0020037">
    <property type="term" value="F:heme binding"/>
    <property type="evidence" value="ECO:0007669"/>
    <property type="project" value="InterPro"/>
</dbReference>
<comment type="subcellular location">
    <subcellularLocation>
        <location evidence="1">Periplasm</location>
    </subcellularLocation>
</comment>
<dbReference type="PANTHER" id="PTHR30600">
    <property type="entry name" value="CYTOCHROME C PEROXIDASE-RELATED"/>
    <property type="match status" value="1"/>
</dbReference>
<protein>
    <submittedName>
        <fullName evidence="9">Cytochrome c551 peroxidase</fullName>
        <ecNumber evidence="9">1.11.1.5</ecNumber>
    </submittedName>
</protein>
<dbReference type="PROSITE" id="PS51257">
    <property type="entry name" value="PROKAR_LIPOPROTEIN"/>
    <property type="match status" value="1"/>
</dbReference>
<dbReference type="PIRSF" id="PIRSF000294">
    <property type="entry name" value="Cytochrome-c_peroxidase"/>
    <property type="match status" value="1"/>
</dbReference>
<dbReference type="InterPro" id="IPR004852">
    <property type="entry name" value="Di-haem_cyt_c_peroxidsae"/>
</dbReference>
<evidence type="ECO:0000256" key="6">
    <source>
        <dbReference type="ARBA" id="ARBA00023002"/>
    </source>
</evidence>
<organism evidence="9">
    <name type="scientific">hydrothermal vent metagenome</name>
    <dbReference type="NCBI Taxonomy" id="652676"/>
    <lineage>
        <taxon>unclassified sequences</taxon>
        <taxon>metagenomes</taxon>
        <taxon>ecological metagenomes</taxon>
    </lineage>
</organism>
<dbReference type="PROSITE" id="PS51007">
    <property type="entry name" value="CYTC"/>
    <property type="match status" value="2"/>
</dbReference>
<evidence type="ECO:0000313" key="9">
    <source>
        <dbReference type="EMBL" id="SFV88004.1"/>
    </source>
</evidence>
<proteinExistence type="predicted"/>
<keyword evidence="5" id="KW-0574">Periplasm</keyword>
<evidence type="ECO:0000256" key="1">
    <source>
        <dbReference type="ARBA" id="ARBA00004418"/>
    </source>
</evidence>
<keyword evidence="2" id="KW-0349">Heme</keyword>
<dbReference type="EMBL" id="FPIA01000003">
    <property type="protein sequence ID" value="SFV88004.1"/>
    <property type="molecule type" value="Genomic_DNA"/>
</dbReference>
<dbReference type="InterPro" id="IPR036909">
    <property type="entry name" value="Cyt_c-like_dom_sf"/>
</dbReference>
<feature type="domain" description="Cytochrome c" evidence="8">
    <location>
        <begin position="203"/>
        <end position="365"/>
    </location>
</feature>
<keyword evidence="9" id="KW-0575">Peroxidase</keyword>
<evidence type="ECO:0000256" key="2">
    <source>
        <dbReference type="ARBA" id="ARBA00022617"/>
    </source>
</evidence>
<dbReference type="Gene3D" id="1.10.760.10">
    <property type="entry name" value="Cytochrome c-like domain"/>
    <property type="match status" value="2"/>
</dbReference>
<dbReference type="GO" id="GO:0004130">
    <property type="term" value="F:cytochrome-c peroxidase activity"/>
    <property type="evidence" value="ECO:0007669"/>
    <property type="project" value="UniProtKB-EC"/>
</dbReference>
<evidence type="ECO:0000256" key="4">
    <source>
        <dbReference type="ARBA" id="ARBA00022729"/>
    </source>
</evidence>
<dbReference type="GO" id="GO:0046872">
    <property type="term" value="F:metal ion binding"/>
    <property type="evidence" value="ECO:0007669"/>
    <property type="project" value="UniProtKB-KW"/>
</dbReference>
<dbReference type="AlphaFoldDB" id="A0A1W1E205"/>
<dbReference type="InterPro" id="IPR051395">
    <property type="entry name" value="Cytochrome_c_Peroxidase/MauG"/>
</dbReference>
<name>A0A1W1E205_9ZZZZ</name>
<feature type="domain" description="Cytochrome c" evidence="8">
    <location>
        <begin position="24"/>
        <end position="153"/>
    </location>
</feature>
<dbReference type="EC" id="1.11.1.5" evidence="9"/>
<keyword evidence="4" id="KW-0732">Signal</keyword>
<dbReference type="GO" id="GO:0042597">
    <property type="term" value="C:periplasmic space"/>
    <property type="evidence" value="ECO:0007669"/>
    <property type="project" value="UniProtKB-SubCell"/>
</dbReference>
<evidence type="ECO:0000256" key="3">
    <source>
        <dbReference type="ARBA" id="ARBA00022723"/>
    </source>
</evidence>